<keyword evidence="1" id="KW-0732">Signal</keyword>
<reference evidence="2 3" key="1">
    <citation type="journal article" date="2020" name="ISME J.">
        <title>Uncovering the hidden diversity of litter-decomposition mechanisms in mushroom-forming fungi.</title>
        <authorList>
            <person name="Floudas D."/>
            <person name="Bentzer J."/>
            <person name="Ahren D."/>
            <person name="Johansson T."/>
            <person name="Persson P."/>
            <person name="Tunlid A."/>
        </authorList>
    </citation>
    <scope>NUCLEOTIDE SEQUENCE [LARGE SCALE GENOMIC DNA]</scope>
    <source>
        <strain evidence="2 3">CBS 101986</strain>
    </source>
</reference>
<gene>
    <name evidence="2" type="ORF">D9619_012114</name>
</gene>
<dbReference type="Proteomes" id="UP000567179">
    <property type="component" value="Unassembled WGS sequence"/>
</dbReference>
<evidence type="ECO:0000256" key="1">
    <source>
        <dbReference type="SAM" id="SignalP"/>
    </source>
</evidence>
<accession>A0A8H5B7N7</accession>
<protein>
    <submittedName>
        <fullName evidence="2">Uncharacterized protein</fullName>
    </submittedName>
</protein>
<name>A0A8H5B7N7_9AGAR</name>
<feature type="chain" id="PRO_5034439811" evidence="1">
    <location>
        <begin position="22"/>
        <end position="96"/>
    </location>
</feature>
<evidence type="ECO:0000313" key="3">
    <source>
        <dbReference type="Proteomes" id="UP000567179"/>
    </source>
</evidence>
<dbReference type="EMBL" id="JAACJJ010000031">
    <property type="protein sequence ID" value="KAF5318156.1"/>
    <property type="molecule type" value="Genomic_DNA"/>
</dbReference>
<comment type="caution">
    <text evidence="2">The sequence shown here is derived from an EMBL/GenBank/DDBJ whole genome shotgun (WGS) entry which is preliminary data.</text>
</comment>
<sequence length="96" mass="10630">MRFSVPAFLSGLALLAAGTLAVPLPAQSGDSSRMVARETSTLDLEARAYFDDIFSYNERFFDDDLDLEAREPVVDPTHFRIGIIIRPHEPVPALLP</sequence>
<dbReference type="AlphaFoldDB" id="A0A8H5B7N7"/>
<proteinExistence type="predicted"/>
<keyword evidence="3" id="KW-1185">Reference proteome</keyword>
<organism evidence="2 3">
    <name type="scientific">Psilocybe cf. subviscida</name>
    <dbReference type="NCBI Taxonomy" id="2480587"/>
    <lineage>
        <taxon>Eukaryota</taxon>
        <taxon>Fungi</taxon>
        <taxon>Dikarya</taxon>
        <taxon>Basidiomycota</taxon>
        <taxon>Agaricomycotina</taxon>
        <taxon>Agaricomycetes</taxon>
        <taxon>Agaricomycetidae</taxon>
        <taxon>Agaricales</taxon>
        <taxon>Agaricineae</taxon>
        <taxon>Strophariaceae</taxon>
        <taxon>Psilocybe</taxon>
    </lineage>
</organism>
<evidence type="ECO:0000313" key="2">
    <source>
        <dbReference type="EMBL" id="KAF5318156.1"/>
    </source>
</evidence>
<feature type="signal peptide" evidence="1">
    <location>
        <begin position="1"/>
        <end position="21"/>
    </location>
</feature>